<keyword evidence="2" id="KW-1133">Transmembrane helix</keyword>
<dbReference type="SMART" id="SM00065">
    <property type="entry name" value="GAF"/>
    <property type="match status" value="1"/>
</dbReference>
<dbReference type="STRING" id="688867.SAMN05660236_4700"/>
<sequence>MNVSPEVFATQRTRVFADINKKSDRIMNIALALYFILGIVFAFFYDTYLIAVGVGGLSLVSYYTTKTILPDSGLYRYVLAVIVGIFSAQYIYQMHGMFEMHFFFFVGSALLITFQNWKLQIPLLVFVLLHHSIFAYLQYSGMKGIYFTQLDYMNLQAFVIHAAVAGIILFINALWGYNLGIRTFSEMQAKSELEAQVKNIKRNIFFAEEISKGNLNIDYNVSSDDDELGKSLFKMQHNLIEANIRDKADKYITTGIATIGGILRKHTDTLDTLSYELVNEMSKYTGSSQGAVFLLDKDTDGSEYLKLTACYAYDRKKYMEKRIAIGDSLVGQCFLEKEIIIMKKVPRDYVKITSGLGLATPTCIIIVPLLANGDVTGVMEFASFTPYSDGQIEFMKKASEAIATSFLSVKTTERIRMLLAESQQREEEMRSQEEEMRQNMEELSATQEEMKRNTTEMESRIEAINVSGIASIEFSLDGIILTANSSFLKLMGYTLEEIAGKHHRIFVDEQYARTEEYKQFWQDLVAGVARPGEYERVQKDGSQVYIHGSYSAIRDRNGKPLRVLKLATDITAHKIRLLQTVA</sequence>
<dbReference type="InterPro" id="IPR003018">
    <property type="entry name" value="GAF"/>
</dbReference>
<feature type="domain" description="PAS" evidence="3">
    <location>
        <begin position="475"/>
        <end position="501"/>
    </location>
</feature>
<dbReference type="AlphaFoldDB" id="A0A1T5M7F9"/>
<evidence type="ECO:0000313" key="5">
    <source>
        <dbReference type="EMBL" id="SKC84187.1"/>
    </source>
</evidence>
<gene>
    <name evidence="5" type="ORF">SAMN05660236_4700</name>
</gene>
<keyword evidence="2" id="KW-0812">Transmembrane</keyword>
<dbReference type="PANTHER" id="PTHR24422">
    <property type="entry name" value="CHEMOTAXIS PROTEIN METHYLTRANSFERASE"/>
    <property type="match status" value="1"/>
</dbReference>
<dbReference type="SUPFAM" id="SSF55785">
    <property type="entry name" value="PYP-like sensor domain (PAS domain)"/>
    <property type="match status" value="1"/>
</dbReference>
<organism evidence="5 6">
    <name type="scientific">Ohtaekwangia koreensis</name>
    <dbReference type="NCBI Taxonomy" id="688867"/>
    <lineage>
        <taxon>Bacteria</taxon>
        <taxon>Pseudomonadati</taxon>
        <taxon>Bacteroidota</taxon>
        <taxon>Cytophagia</taxon>
        <taxon>Cytophagales</taxon>
        <taxon>Fulvivirgaceae</taxon>
        <taxon>Ohtaekwangia</taxon>
    </lineage>
</organism>
<keyword evidence="2" id="KW-0472">Membrane</keyword>
<dbReference type="SUPFAM" id="SSF55781">
    <property type="entry name" value="GAF domain-like"/>
    <property type="match status" value="1"/>
</dbReference>
<feature type="transmembrane region" description="Helical" evidence="2">
    <location>
        <begin position="98"/>
        <end position="114"/>
    </location>
</feature>
<feature type="transmembrane region" description="Helical" evidence="2">
    <location>
        <begin position="159"/>
        <end position="180"/>
    </location>
</feature>
<dbReference type="Gene3D" id="3.30.450.20">
    <property type="entry name" value="PAS domain"/>
    <property type="match status" value="1"/>
</dbReference>
<dbReference type="OrthoDB" id="1120715at2"/>
<dbReference type="InterPro" id="IPR050903">
    <property type="entry name" value="Bact_Chemotaxis_MeTrfase"/>
</dbReference>
<dbReference type="Pfam" id="PF13185">
    <property type="entry name" value="GAF_2"/>
    <property type="match status" value="1"/>
</dbReference>
<evidence type="ECO:0000256" key="2">
    <source>
        <dbReference type="SAM" id="Phobius"/>
    </source>
</evidence>
<name>A0A1T5M7F9_9BACT</name>
<evidence type="ECO:0000313" key="6">
    <source>
        <dbReference type="Proteomes" id="UP000190961"/>
    </source>
</evidence>
<reference evidence="5 6" key="1">
    <citation type="submission" date="2017-02" db="EMBL/GenBank/DDBJ databases">
        <authorList>
            <person name="Peterson S.W."/>
        </authorList>
    </citation>
    <scope>NUCLEOTIDE SEQUENCE [LARGE SCALE GENOMIC DNA]</scope>
    <source>
        <strain evidence="5 6">DSM 25262</strain>
    </source>
</reference>
<dbReference type="InterPro" id="IPR000014">
    <property type="entry name" value="PAS"/>
</dbReference>
<dbReference type="Pfam" id="PF08447">
    <property type="entry name" value="PAS_3"/>
    <property type="match status" value="1"/>
</dbReference>
<dbReference type="InterPro" id="IPR001610">
    <property type="entry name" value="PAC"/>
</dbReference>
<keyword evidence="1" id="KW-0175">Coiled coil</keyword>
<dbReference type="InterPro" id="IPR029016">
    <property type="entry name" value="GAF-like_dom_sf"/>
</dbReference>
<evidence type="ECO:0000259" key="3">
    <source>
        <dbReference type="PROSITE" id="PS50112"/>
    </source>
</evidence>
<dbReference type="CDD" id="cd00130">
    <property type="entry name" value="PAS"/>
    <property type="match status" value="1"/>
</dbReference>
<dbReference type="Proteomes" id="UP000190961">
    <property type="component" value="Unassembled WGS sequence"/>
</dbReference>
<accession>A0A1T5M7F9</accession>
<feature type="transmembrane region" description="Helical" evidence="2">
    <location>
        <begin position="349"/>
        <end position="371"/>
    </location>
</feature>
<feature type="transmembrane region" description="Helical" evidence="2">
    <location>
        <begin position="121"/>
        <end position="139"/>
    </location>
</feature>
<feature type="transmembrane region" description="Helical" evidence="2">
    <location>
        <begin position="74"/>
        <end position="92"/>
    </location>
</feature>
<dbReference type="PROSITE" id="PS50112">
    <property type="entry name" value="PAS"/>
    <property type="match status" value="1"/>
</dbReference>
<dbReference type="SMART" id="SM00086">
    <property type="entry name" value="PAC"/>
    <property type="match status" value="1"/>
</dbReference>
<dbReference type="InterPro" id="IPR035965">
    <property type="entry name" value="PAS-like_dom_sf"/>
</dbReference>
<dbReference type="RefSeq" id="WP_079689198.1">
    <property type="nucleotide sequence ID" value="NZ_FUZU01000003.1"/>
</dbReference>
<dbReference type="InterPro" id="IPR000700">
    <property type="entry name" value="PAS-assoc_C"/>
</dbReference>
<dbReference type="Gene3D" id="3.30.450.40">
    <property type="match status" value="1"/>
</dbReference>
<evidence type="ECO:0000256" key="1">
    <source>
        <dbReference type="SAM" id="Coils"/>
    </source>
</evidence>
<dbReference type="InterPro" id="IPR013655">
    <property type="entry name" value="PAS_fold_3"/>
</dbReference>
<protein>
    <submittedName>
        <fullName evidence="5">PAS domain S-box-containing protein</fullName>
    </submittedName>
</protein>
<dbReference type="PANTHER" id="PTHR24422:SF10">
    <property type="entry name" value="CHEMOTAXIS PROTEIN METHYLTRANSFERASE 2"/>
    <property type="match status" value="1"/>
</dbReference>
<evidence type="ECO:0000259" key="4">
    <source>
        <dbReference type="PROSITE" id="PS50113"/>
    </source>
</evidence>
<feature type="coiled-coil region" evidence="1">
    <location>
        <begin position="415"/>
        <end position="460"/>
    </location>
</feature>
<keyword evidence="6" id="KW-1185">Reference proteome</keyword>
<dbReference type="NCBIfam" id="TIGR00229">
    <property type="entry name" value="sensory_box"/>
    <property type="match status" value="1"/>
</dbReference>
<dbReference type="PROSITE" id="PS50113">
    <property type="entry name" value="PAC"/>
    <property type="match status" value="1"/>
</dbReference>
<feature type="transmembrane region" description="Helical" evidence="2">
    <location>
        <begin position="31"/>
        <end position="62"/>
    </location>
</feature>
<proteinExistence type="predicted"/>
<dbReference type="EMBL" id="FUZU01000003">
    <property type="protein sequence ID" value="SKC84187.1"/>
    <property type="molecule type" value="Genomic_DNA"/>
</dbReference>
<feature type="domain" description="PAC" evidence="4">
    <location>
        <begin position="530"/>
        <end position="582"/>
    </location>
</feature>